<evidence type="ECO:0000313" key="2">
    <source>
        <dbReference type="Proteomes" id="UP000887540"/>
    </source>
</evidence>
<evidence type="ECO:0000256" key="1">
    <source>
        <dbReference type="SAM" id="Phobius"/>
    </source>
</evidence>
<feature type="transmembrane region" description="Helical" evidence="1">
    <location>
        <begin position="12"/>
        <end position="35"/>
    </location>
</feature>
<organism evidence="2 3">
    <name type="scientific">Acrobeloides nanus</name>
    <dbReference type="NCBI Taxonomy" id="290746"/>
    <lineage>
        <taxon>Eukaryota</taxon>
        <taxon>Metazoa</taxon>
        <taxon>Ecdysozoa</taxon>
        <taxon>Nematoda</taxon>
        <taxon>Chromadorea</taxon>
        <taxon>Rhabditida</taxon>
        <taxon>Tylenchina</taxon>
        <taxon>Cephalobomorpha</taxon>
        <taxon>Cephaloboidea</taxon>
        <taxon>Cephalobidae</taxon>
        <taxon>Acrobeloides</taxon>
    </lineage>
</organism>
<proteinExistence type="predicted"/>
<protein>
    <submittedName>
        <fullName evidence="3">Uncharacterized protein</fullName>
    </submittedName>
</protein>
<reference evidence="3" key="1">
    <citation type="submission" date="2022-11" db="UniProtKB">
        <authorList>
            <consortium name="WormBaseParasite"/>
        </authorList>
    </citation>
    <scope>IDENTIFICATION</scope>
</reference>
<accession>A0A914DV94</accession>
<dbReference type="WBParaSite" id="ACRNAN_scaffold4107.g19789.t1">
    <property type="protein sequence ID" value="ACRNAN_scaffold4107.g19789.t1"/>
    <property type="gene ID" value="ACRNAN_scaffold4107.g19789"/>
</dbReference>
<sequence length="86" mass="9693">MNLHAWPIEGIISSFIEGIISSSFLVWTINCLSFIKEQENAQSSGTESRAFRTIKNVATIEKGAKVIEGKARIKKRRLRNDSPYPI</sequence>
<dbReference type="AlphaFoldDB" id="A0A914DV94"/>
<evidence type="ECO:0000313" key="3">
    <source>
        <dbReference type="WBParaSite" id="ACRNAN_scaffold4107.g19789.t1"/>
    </source>
</evidence>
<dbReference type="Proteomes" id="UP000887540">
    <property type="component" value="Unplaced"/>
</dbReference>
<keyword evidence="1" id="KW-0472">Membrane</keyword>
<keyword evidence="2" id="KW-1185">Reference proteome</keyword>
<keyword evidence="1" id="KW-1133">Transmembrane helix</keyword>
<keyword evidence="1" id="KW-0812">Transmembrane</keyword>
<name>A0A914DV94_9BILA</name>